<dbReference type="EMBL" id="KL142375">
    <property type="protein sequence ID" value="KDR78027.1"/>
    <property type="molecule type" value="Genomic_DNA"/>
</dbReference>
<gene>
    <name evidence="2" type="ORF">GALMADRAFT_278382</name>
</gene>
<proteinExistence type="predicted"/>
<keyword evidence="3" id="KW-1185">Reference proteome</keyword>
<name>A0A067T6S1_GALM3</name>
<protein>
    <submittedName>
        <fullName evidence="2">Uncharacterized protein</fullName>
    </submittedName>
</protein>
<dbReference type="HOGENOM" id="CLU_1619159_0_0_1"/>
<reference evidence="3" key="1">
    <citation type="journal article" date="2014" name="Proc. Natl. Acad. Sci. U.S.A.">
        <title>Extensive sampling of basidiomycete genomes demonstrates inadequacy of the white-rot/brown-rot paradigm for wood decay fungi.</title>
        <authorList>
            <person name="Riley R."/>
            <person name="Salamov A.A."/>
            <person name="Brown D.W."/>
            <person name="Nagy L.G."/>
            <person name="Floudas D."/>
            <person name="Held B.W."/>
            <person name="Levasseur A."/>
            <person name="Lombard V."/>
            <person name="Morin E."/>
            <person name="Otillar R."/>
            <person name="Lindquist E.A."/>
            <person name="Sun H."/>
            <person name="LaButti K.M."/>
            <person name="Schmutz J."/>
            <person name="Jabbour D."/>
            <person name="Luo H."/>
            <person name="Baker S.E."/>
            <person name="Pisabarro A.G."/>
            <person name="Walton J.D."/>
            <person name="Blanchette R.A."/>
            <person name="Henrissat B."/>
            <person name="Martin F."/>
            <person name="Cullen D."/>
            <person name="Hibbett D.S."/>
            <person name="Grigoriev I.V."/>
        </authorList>
    </citation>
    <scope>NUCLEOTIDE SEQUENCE [LARGE SCALE GENOMIC DNA]</scope>
    <source>
        <strain evidence="3">CBS 339.88</strain>
    </source>
</reference>
<organism evidence="2 3">
    <name type="scientific">Galerina marginata (strain CBS 339.88)</name>
    <dbReference type="NCBI Taxonomy" id="685588"/>
    <lineage>
        <taxon>Eukaryota</taxon>
        <taxon>Fungi</taxon>
        <taxon>Dikarya</taxon>
        <taxon>Basidiomycota</taxon>
        <taxon>Agaricomycotina</taxon>
        <taxon>Agaricomycetes</taxon>
        <taxon>Agaricomycetidae</taxon>
        <taxon>Agaricales</taxon>
        <taxon>Agaricineae</taxon>
        <taxon>Strophariaceae</taxon>
        <taxon>Galerina</taxon>
    </lineage>
</organism>
<accession>A0A067T6S1</accession>
<evidence type="ECO:0000256" key="1">
    <source>
        <dbReference type="SAM" id="SignalP"/>
    </source>
</evidence>
<feature type="signal peptide" evidence="1">
    <location>
        <begin position="1"/>
        <end position="23"/>
    </location>
</feature>
<dbReference type="Proteomes" id="UP000027222">
    <property type="component" value="Unassembled WGS sequence"/>
</dbReference>
<keyword evidence="1" id="KW-0732">Signal</keyword>
<evidence type="ECO:0000313" key="2">
    <source>
        <dbReference type="EMBL" id="KDR78027.1"/>
    </source>
</evidence>
<feature type="chain" id="PRO_5001646509" evidence="1">
    <location>
        <begin position="24"/>
        <end position="164"/>
    </location>
</feature>
<dbReference type="AlphaFoldDB" id="A0A067T6S1"/>
<sequence length="164" mass="16926">MKSFKKLIALVALTLATSKIASSAPILEQALDLAGQVIDTDPTVQILDENLSDPSTPPLRRFRSIANIWNRSVSKLLKPVLSDLQETTQGVDNGIEAGTGNIDHGLHGVSSGIGSVASGAADITEGTVQGLGNTIASLPKALYGLLLALGNDKGILGKLTSTLT</sequence>
<evidence type="ECO:0000313" key="3">
    <source>
        <dbReference type="Proteomes" id="UP000027222"/>
    </source>
</evidence>